<organism evidence="2 3">
    <name type="scientific">Meganyctiphanes norvegica</name>
    <name type="common">Northern krill</name>
    <name type="synonym">Thysanopoda norvegica</name>
    <dbReference type="NCBI Taxonomy" id="48144"/>
    <lineage>
        <taxon>Eukaryota</taxon>
        <taxon>Metazoa</taxon>
        <taxon>Ecdysozoa</taxon>
        <taxon>Arthropoda</taxon>
        <taxon>Crustacea</taxon>
        <taxon>Multicrustacea</taxon>
        <taxon>Malacostraca</taxon>
        <taxon>Eumalacostraca</taxon>
        <taxon>Eucarida</taxon>
        <taxon>Euphausiacea</taxon>
        <taxon>Euphausiidae</taxon>
        <taxon>Meganyctiphanes</taxon>
    </lineage>
</organism>
<dbReference type="EMBL" id="CAXKWB010016773">
    <property type="protein sequence ID" value="CAL4117073.1"/>
    <property type="molecule type" value="Genomic_DNA"/>
</dbReference>
<feature type="compositionally biased region" description="Low complexity" evidence="1">
    <location>
        <begin position="353"/>
        <end position="367"/>
    </location>
</feature>
<dbReference type="Proteomes" id="UP001497623">
    <property type="component" value="Unassembled WGS sequence"/>
</dbReference>
<dbReference type="AlphaFoldDB" id="A0AAV2R842"/>
<feature type="region of interest" description="Disordered" evidence="1">
    <location>
        <begin position="353"/>
        <end position="379"/>
    </location>
</feature>
<evidence type="ECO:0000256" key="1">
    <source>
        <dbReference type="SAM" id="MobiDB-lite"/>
    </source>
</evidence>
<comment type="caution">
    <text evidence="2">The sequence shown here is derived from an EMBL/GenBank/DDBJ whole genome shotgun (WGS) entry which is preliminary data.</text>
</comment>
<keyword evidence="3" id="KW-1185">Reference proteome</keyword>
<protein>
    <submittedName>
        <fullName evidence="2">Uncharacterized protein</fullName>
    </submittedName>
</protein>
<sequence>MDSQLAAILVPKYKKCNRYDLADIKTSDTSHTNDDFYHLCSQQQKERISTYDKIVQELSKGENKSFGPSLFSILGGDDTNVISPSTSPGRSTTIGGTLTLNPSGGIHFKNFKPSFKPDLPYSSSQLPFETQDIPTRGPSPSGKSPRHLLDFVETFNQQEDESICPDAFLEYGDSQSVELSTEPGENDKVNINTTGYEAENRFNDFSYNILENEMNKTGNNQTMAHKQELFPNSLVQLVSPLSTFSFPLDSSSFKNNVINASVSNTSEIFEFPSKETASNITISSVADNPNTLNLISRVRSISGSSIGNSNSSNDNSNASNFISRVRTISGSSIGSLGDSSNLKDEENMLVSPMSSISSDVIKSTSPSNSTSDIPIPPTRDQRFPESFLGFVTGIFGSSPSQSLSEKTDSTKEVAEISMIFRY</sequence>
<gene>
    <name evidence="2" type="ORF">MNOR_LOCUS21106</name>
</gene>
<proteinExistence type="predicted"/>
<evidence type="ECO:0000313" key="2">
    <source>
        <dbReference type="EMBL" id="CAL4117073.1"/>
    </source>
</evidence>
<name>A0AAV2R842_MEGNR</name>
<accession>A0AAV2R842</accession>
<evidence type="ECO:0000313" key="3">
    <source>
        <dbReference type="Proteomes" id="UP001497623"/>
    </source>
</evidence>
<reference evidence="2 3" key="1">
    <citation type="submission" date="2024-05" db="EMBL/GenBank/DDBJ databases">
        <authorList>
            <person name="Wallberg A."/>
        </authorList>
    </citation>
    <scope>NUCLEOTIDE SEQUENCE [LARGE SCALE GENOMIC DNA]</scope>
</reference>